<name>A0A9X9WVH7_9PROT</name>
<dbReference type="EMBL" id="JAAEDM010000015">
    <property type="protein sequence ID" value="MBR0671156.1"/>
    <property type="molecule type" value="Genomic_DNA"/>
</dbReference>
<organism evidence="2 3">
    <name type="scientific">Neoroseomonas soli</name>
    <dbReference type="NCBI Taxonomy" id="1081025"/>
    <lineage>
        <taxon>Bacteria</taxon>
        <taxon>Pseudomonadati</taxon>
        <taxon>Pseudomonadota</taxon>
        <taxon>Alphaproteobacteria</taxon>
        <taxon>Acetobacterales</taxon>
        <taxon>Acetobacteraceae</taxon>
        <taxon>Neoroseomonas</taxon>
    </lineage>
</organism>
<gene>
    <name evidence="2" type="ORF">GXW76_08215</name>
</gene>
<dbReference type="Proteomes" id="UP001138751">
    <property type="component" value="Unassembled WGS sequence"/>
</dbReference>
<keyword evidence="3" id="KW-1185">Reference proteome</keyword>
<accession>A0A9X9WVH7</accession>
<dbReference type="RefSeq" id="WP_211861526.1">
    <property type="nucleotide sequence ID" value="NZ_JAAEDM010000015.1"/>
</dbReference>
<evidence type="ECO:0000313" key="3">
    <source>
        <dbReference type="Proteomes" id="UP001138751"/>
    </source>
</evidence>
<feature type="compositionally biased region" description="Basic residues" evidence="1">
    <location>
        <begin position="612"/>
        <end position="623"/>
    </location>
</feature>
<protein>
    <submittedName>
        <fullName evidence="2">Uncharacterized protein</fullName>
    </submittedName>
</protein>
<proteinExistence type="predicted"/>
<reference evidence="2" key="1">
    <citation type="submission" date="2020-01" db="EMBL/GenBank/DDBJ databases">
        <authorList>
            <person name="Rat A."/>
        </authorList>
    </citation>
    <scope>NUCLEOTIDE SEQUENCE</scope>
    <source>
        <strain evidence="2">LMG 31231</strain>
    </source>
</reference>
<sequence length="629" mass="66877">MFIDLQQGVPAYRLPWNASPFSSARSGGGIVTAIRATTPDVVQKVFAVDADGRATKKAAATIRAGVCHPIEVADLRDIGELLSELSEKPDHCLMLDAFLYAPAFGTFDLVNRYTLRRMLPRLGPDAPHGVHQGPFGPVAARLAAGIDHSGFVLLDADNWPGMPSEWAAMTMAERVQFLAAVVPGLDACERVEARSSSARAVAPGGRPGPASHGYIRVSHPALVDALRRHIIRATKARGLAAPMARIARDGSGRMVGREWRTVIDLAVMHRGRLIFTAPPCVDGAPGWTIADAGVRLVNEGGGDLDLGWLDQERPAVAGWRGDASAAEPAPMEWADAAPPHESPERSPTRPKGVAVPRTLPDPASAMVGTRNMTMFNYARFKAYAWADANGTPKVPFGLVLSWCREAIAGMLCDTAETEQQAVATARSITDWMPLNYEPGVGIRSAPKTEAEKRAARVAGRAQGAATQRNRTDADVEGAIKRLNVWGERVTAASVARLAKVSIRTAAGRLAKARAAATDHANIARHHMNSVGALVAADAPLPVPPSAAPAPAPLRKSIVPAFPGKTRPNCAPRATVDRAVDASAGLSPSWHGERRASPPRWPPPDPMAAGLHRGWHEHRARLRAGARASP</sequence>
<comment type="caution">
    <text evidence="2">The sequence shown here is derived from an EMBL/GenBank/DDBJ whole genome shotgun (WGS) entry which is preliminary data.</text>
</comment>
<dbReference type="AlphaFoldDB" id="A0A9X9WVH7"/>
<feature type="region of interest" description="Disordered" evidence="1">
    <location>
        <begin position="333"/>
        <end position="362"/>
    </location>
</feature>
<evidence type="ECO:0000313" key="2">
    <source>
        <dbReference type="EMBL" id="MBR0671156.1"/>
    </source>
</evidence>
<evidence type="ECO:0000256" key="1">
    <source>
        <dbReference type="SAM" id="MobiDB-lite"/>
    </source>
</evidence>
<feature type="region of interest" description="Disordered" evidence="1">
    <location>
        <begin position="547"/>
        <end position="629"/>
    </location>
</feature>
<reference evidence="2" key="2">
    <citation type="journal article" date="2021" name="Syst. Appl. Microbiol.">
        <title>Roseomonas hellenica sp. nov., isolated from roots of wild-growing Alkanna tinctoria.</title>
        <authorList>
            <person name="Rat A."/>
            <person name="Naranjo H.D."/>
            <person name="Lebbe L."/>
            <person name="Cnockaert M."/>
            <person name="Krigas N."/>
            <person name="Grigoriadou K."/>
            <person name="Maloupa E."/>
            <person name="Willems A."/>
        </authorList>
    </citation>
    <scope>NUCLEOTIDE SEQUENCE</scope>
    <source>
        <strain evidence="2">LMG 31231</strain>
    </source>
</reference>